<feature type="compositionally biased region" description="Polar residues" evidence="17">
    <location>
        <begin position="5244"/>
        <end position="5255"/>
    </location>
</feature>
<evidence type="ECO:0000256" key="11">
    <source>
        <dbReference type="ARBA" id="ARBA00023157"/>
    </source>
</evidence>
<proteinExistence type="inferred from homology"/>
<sequence length="5623" mass="650311">TPPSVISDLYTDVKEGRVLLDLLEVLSGQQLSREKGCNTFQCRSNIENALKFLKNKSIKLINIHVADIIEGKPSIVLGLIWTIILHFHIEELAWTLGSSYNQPSLDCSSIVDSSVSPQARKRGKVKKRWKMSAKKALLLWVKEQCSILDFNLGPKYVDMDPLNIKIGDPPDTSKLFKMVDSKISMCREYIYNVNTVLQKVLCSWATYMENIHLLKTWLDETRKGHLKKVPTEILADWNSVHGSLNEAGNFLIEVSNEQVGSDISKELKKLNTRWAKFIKRTQFVSNCSSVFLSCDHFVILGELNSCLQVLKAMCERLTAEETHLETKTLIAECEQKQEELQKCAADAYITLLSHVGGARSATGSRSPLQLFLADWLGLGLTFFPAICFAWNMRYNFSFTLLTLLWFSQFQNVQSCIVNEIELCKQLENLDSSRGDEFNLIDLQAAREIMLKYKRQFEDMNHKMQVSETVLKELEAFLASLRRVKLSIEHATDSSISEKPAVQGNTSKEAVQEEVSLMKEKAKCLDERLQMADICLEDAECGGKTCCEKLIAALSEKANKAFAHLSKQELIQENELQEIFSTRNNELLKNIQDLHDKINKIVCLLDQEQCVRVLELLKQYQSCKNSLTSMIQKQESVLSQQTSYMGKDNLQRMIAKIEAVKEEFNDRSEDVDKINQICKNLHFQINKMRSFEEPPFQNEADIIVDRWLDINEKTENYCDNLGRALALWDKLLNLFSKTDTWANTQLRSIEEHQLTEEEVTQLKTSLQVQEQSLEEFDRKVAEIEHLLHNSEPPLELQVIKSSVENKMELIRKHLPNKMRPSELNGNSAELKGDLDLAKTQIGMTESLLKALFPSDTLEIFTKLEELHQKILQQKHHVKLLQKKTGCLTPEVAELKKQLQCITDLFNTKKHIFQDHFISLLNYQCKDFNDWFSSAQLSLKDCFDPSETKQTLEEKLQTLMSFLTFEGKESDIQEVKSLLTKVKSYLPEASVNQLSSWVRDQEAELQSVTSKCQKQEKKLRASLQQLIRLQEDSSGLKEWLTIQEEKLPETKNEKIKLENFYQMLIKQRDSFDSLSQLANSLRESGFTRDETVSESSHLISRYQELQTHISEALGISQTRSMERQNFEALAQNMSSWIKRLKDSVIGLSSREGKLPLRERIHQIKEIVFLKDKGDAKMQNIIALGKILTSIEGVKDPAIQQTISDLQNQWECTVHLATEYLSHQEQIQLQDKRYTQSKEDLRLVLTELKKQQQEFGFDVQAGLQEKQTQLTSYIKLLQKAEGLMFLLNELESQGDYLRDCIEDSCFMEESRIELKYLHESLLRQLQNSAQALEGHGQEHQVFQDTLAALSSSLKRPSAELCHCTEISVEKPAAEKHFWILFQCEDTLKKILALAESVEQNTSSPGQKITKDEMETLQCKHRNLKDRLKNVKQEGENILSDTPESKHAFAVEIKTQDKADTMIKREKQVFSDIPFAVEENSRTEELEECWKLNNVSMCVYDNQNEKFWNLYTELEKQRATALSLRQELSPNTTEMSTSNLQSTECIVSCWDRLLQELEAIKKVKQHHYHLVNDYQENLSAIVLNLDNFIDRGPMSNTVLEKIKKCMDSVQKERDTLNKLKTEQDNLSRYLTCLDKELTESQVKQLERWWEHIEQSVQKKRYQLVSEIDEFNLLMNKAQDIQKLIEHQQHLQAGLSSPDGQKTKCPVFWTSELQAIKHSVSLLKRSTELQMKRIWSEEEKKTLENSINDLQNQLEVLEHQTPQEDVQFLSCDPKKYEIMRRMKENISWVKDSLFSLDQKAALFPDDIKIQIRNCKAVNSAAIDKESTIGSLADETQCIIPDLNPEEVTDLSALLQELQNSYQALVLKSAQRLQQLEFQLEKRQRLIADIERVHSQLQSAETVTIPDLNQTITCSELGTLHVILKELSKEIQKMEGLISSHLQESEHSHGELNIFEQLFLTDQLRCLKNRARKIQKLIQNKCHTVEKKIAVYTDLSERITSLHQELNDLWCDVLKLEREEILSVKEEVKDKLNVLKERTLAVQSSLIQITKYKEIFDFIRLNWDTSHHDELQTLFLEIKNKLEGKIKCFDNFVIEYDRHQALLNEIQAMTSSIKNEADILTNSPGSSTETNFISAQILCHRVQQIRYLIQEAVNQLNINEVFDVSLKEAKTQQIKRLEEDIDELHQFFQNMIVDLQAEYVNKQDFQSKLEYTLHTIKKIKSEFQQPLLVDLEMKKIQYEKMHCEAMQDTVQAEFCALKDLVGKEKEKQEEKSYFIAGIEAKLDELEDLEIQLKTDIASRVVNEAHENVKLYTKAVQRAVDLLTEYEARILSAKVDLGSLEESCQILHWKQEEFESAKADIEDLTSKLENIIKPSAKPQLKNTLSELVTKNSILREKALSSLLIVFHRCFEKYKSYTKIKEKVCANLNELEKILGQSLSQIPRSYKEALEHLEQSKVLVSNLLSAEEDLMTLRRDSGDLSIVCKGSDCTLVRIVSALWGKWLGLLEAAKEWEINCEELKQEWKFVNEEVERQAIILDNLQEELPESPKEKEKASTDALLELLEYVDCYEENMDREQLLLLLLLHRIRSILNVPENTERKADVPIRYEIHAMQDRCKKYVQETTLQKHLTQNYLIAEFFTWLTCIFFVLREWISTRLPNLENQTIKDIMEKLRIKYSEMYTIVPADIETQLEDCKKTLQDLEEKSSPHYAMNKKVENINNGLQAVEKMLQHKSENIAKAKEIQKTIWDVLDLWHYKLNELDSEVQDIAEKDPCHAQEWLDSLMIPLQQYQQVSQHAEHRTTLLNKATSKMEEYEELLKSMQLWIETTNHLLTVEAENDSAKALSKHAKALQMALEDSEQKQNLLHTIYSQLDELSIIFETENIVQQINEVNGQVTSLQQKIVEILPQIQHMADEVDAIESEVKVIGKDVAKIKTILSTEDILDFSPKEHLRHGQVILGHISPLQKTLAAIKGYEEGLRLPGMRMQPLSVFKRTGQLVKELKMLEKSTKEQNELLESIVKETDECEQEIEKLKQFLKNQLGELSYEKPLFPQTASCPEGDMEDIKEQIIKLCQKKEDILRGMKSSMLELHQHLQQEQPESEDELSVPLSPEETGLVGKDAFERQALSSTYLKRLPEAAACPFSSSYAEARAGGSARCLICSQSGVEPRGVAPTQCPGRSVAEPAPFSVFECPLLQGDTPSSDTNTGQCFQNKPGDSKETVDSNRPEPEKILHVCQVQVAELELWLDKAKVSLESETQTPEMQQMVEQQLADCQVMLSEIEQKVASLLEDCRDRQQGDRAGPQKEAEALSLKLKDVKCNLEKVQVMLQDKYSEEQVKNLNTMQSPVRDDVKLRDGYIRDKKDDLLKSITCADGSADVFFECFNNLQARLELTQTAAASRSKSMKAGLDHNSNYQNEIRLLYDQLIEKKSTLQQTLNAIRGHNVAEQLQKTDTYALELHNFETQIAKLRDRGERFQLPVALIHEVYKLEDVLDDTWGVLRAKYEELNSPFISESQYEGLIRGLAELVDIGREKLAQDPKQLAKSRAILQSHLQNHKGFFHKLIAHVLVVQSYSKKVAPATLQKKEKFWTKLVEDVRSLEQKASQYGIRIESLLKEWTEFDEDYVPFNKELEALASAVPSVNLVEETEERLMERITLLQQTKRNIDEKHARLYQMVKEGKKLMTVVSCPELVNQIGKLEELWLSLTKKVGHELHRLQTLLKLLVSYNRDSDKLIKWLESAQQRMNFWKEQSLNVSQDLHTVRNNIDSLFAFSKEVDEKSSLKSSVISTGNQLLHVKQMDAAVLRSSLAQFEQKWAELITQFPTIQEKLHQLQMEKLPSREAITEIMAWLSHVEQQKEDDEAIVNLQSNASQVKNLLQKYKEYMMEMNFKQWTVDFVNQSLLQISTCDVESKRYERTEFAEHLGEMNLQWHRLQGSLNRKIQDLEHILEIVTENENKAQTLSSWLEAQGERLKSLEKPASLISVQNTLEDCKELENQLAIKSKALDQLKQNYMALEDGAKQTSEDMAVRMDKLHEMRNSVVSQVAQLKTSMQSVLQQWIIYDEAYEEVNLMIISSLYCLEQCKPSVISLESLKGQVKTLQSLQDKTEKSEESWAKLQASAANLKKYCCSSFAEIIEHKCKEAHTRWTLANEEVTDELQRAQALLLLWESYDGLYTEAALRLEQHEDQCHLLLGAHLPEDNMVEVLKQKIQNILQQGLQTIKGSFLQVSELTDQIAQQVNAATQAVLSEKLHPLKRIAYLEKTLQMKSDEFEFNLLQLMDFNNCLGTVEARIKTPIEVLDKLYLQGKEDDSELLMSHMLELTAMSPDIENLNEVSFRLPLSDFTVKKLQSLNRQWAQKTATALEHCSEFEGIQSDEKKFLQKCENWVQFLEKMKEGLKVNIGGRFEKLQEQQRIYEMLQAEISVNQQIFNSIISKALLLLETGEAEKRTEFISKLTLLKEQWQSVIRMVQQRKKDIDGLVKQWQHFRVSQQNLTNFLTCTNNFIAAVKSQDGYSLYHLRNLIHDFKNKEILLQRWQTTYSLTVDIGKKLCKDSDPETNAVIQEELRQLQENWNDAQLQVEKIMKQLLGTVQTWDSCEKLIKELESRLRELKAKIKDPLPEEHEELYKTKEHVKELEKSLADWNQNVKELDNMKADLAHYILAEDVVLLKEQVEHLHRKWEELCLRVSLRKQEIEDRLNAWIVFDEKNKELCTWLVEMESKVLQTTDVSIEDAIDKLQKDCMEEINLFGENKLHLKQMGDQLIKTSNKSRVAEIDDKLNKINNRWQHLFDVFGGRLKKLEGTFAVIQTLDKNMSTLRTWLARIEAELSKPVVYDICDDQEIQKRLAEQQDLQRDIEQHSEGVESVFNICEKLLSDSDACANETECDSIQQTTRSLDRRWRNICSMSMERRMKIEETWRLWQKFLDDYSRFEDWLKSAERTAAYPNSSEVLYTNAKEELKKFEAFQRQIHERLTQLELINKQYRRLARENRTDSASKLKQMVHEGNQRWDNLQKRVAAILRRLKYFTNQRDEFEGTRESILVWLTEMDLQLTNVEHFSESNFDDKMRQLNGFQQEITLNTNKIDQLIVFGEQLIQKSEPLDATLIEDELEELHRYCQEVFGRVSRFHQRLTSRHPGIEDDKDTSENETDAEDSREMQNDPWHKKAINEVPSSQQSLCHLVSPAPAHERSGCETPVSVDSIPLEWDHTGDVGGSSSHEDEEEGTYYSALSGKSISEALTWHSPDSPACRKHQYHQAEMVRNVQSGSPETSTPYKPGYVSSRSQEPAAQLTDDQPRLSVIERWELIQAQDLRNKLRMKQNLQQWQQLNSDLSDITAWLDKTEEELEELQKAKPATNMHTMEQRVKKLKDMLKAFDNYKALVFSVNQSSKDFQQTDSTESKELQNRLRQVNLRWEKVSHSMDNWRRGLQQTLMQCQDFHELSQKLLLGLASAESRRHNAQFTDPNADPHTILECQKELMQLEKELLEQQLQVNALQEISTYLLVKSDGEDYIEADEKIHVIGKKLKQLLEQVSHDLKTSQGNVDISAFLTAADDLDSGGYHPLVANSSLQETPETTQAISSPQSFFYRVLRAALPLQFLFLLLLLLACMIPSSEEDYSCTQVNNFARSFYPMLRYTNGPPPT</sequence>
<dbReference type="SUPFAM" id="SSF46966">
    <property type="entry name" value="Spectrin repeat"/>
    <property type="match status" value="16"/>
</dbReference>
<dbReference type="FunFam" id="1.20.58.60:FF:000041">
    <property type="entry name" value="Nesprin-1 isoform 1"/>
    <property type="match status" value="1"/>
</dbReference>
<feature type="coiled-coil region" evidence="16">
    <location>
        <begin position="4544"/>
        <end position="4638"/>
    </location>
</feature>
<accession>A0A674JV93</accession>
<organism evidence="20 21">
    <name type="scientific">Terrapene triunguis</name>
    <name type="common">Three-toed box turtle</name>
    <dbReference type="NCBI Taxonomy" id="2587831"/>
    <lineage>
        <taxon>Eukaryota</taxon>
        <taxon>Metazoa</taxon>
        <taxon>Chordata</taxon>
        <taxon>Craniata</taxon>
        <taxon>Vertebrata</taxon>
        <taxon>Euteleostomi</taxon>
        <taxon>Archelosauria</taxon>
        <taxon>Testudinata</taxon>
        <taxon>Testudines</taxon>
        <taxon>Cryptodira</taxon>
        <taxon>Durocryptodira</taxon>
        <taxon>Testudinoidea</taxon>
        <taxon>Emydidae</taxon>
        <taxon>Terrapene</taxon>
    </lineage>
</organism>
<dbReference type="InterPro" id="IPR001589">
    <property type="entry name" value="Actinin_actin-bd_CS"/>
</dbReference>
<dbReference type="FunFam" id="1.20.58.60:FF:000394">
    <property type="entry name" value="Nesprin-2"/>
    <property type="match status" value="1"/>
</dbReference>
<evidence type="ECO:0000256" key="13">
    <source>
        <dbReference type="ARBA" id="ARBA00023212"/>
    </source>
</evidence>
<evidence type="ECO:0000313" key="20">
    <source>
        <dbReference type="Ensembl" id="ENSTMTP00000025746.1"/>
    </source>
</evidence>
<evidence type="ECO:0000256" key="4">
    <source>
        <dbReference type="ARBA" id="ARBA00022490"/>
    </source>
</evidence>
<keyword evidence="12" id="KW-0009">Actin-binding</keyword>
<dbReference type="InterPro" id="IPR056887">
    <property type="entry name" value="SYNE1/2_dom"/>
</dbReference>
<dbReference type="Pfam" id="PF25035">
    <property type="entry name" value="SYNE1"/>
    <property type="match status" value="1"/>
</dbReference>
<evidence type="ECO:0000259" key="19">
    <source>
        <dbReference type="PROSITE" id="PS51049"/>
    </source>
</evidence>
<feature type="domain" description="KASH" evidence="19">
    <location>
        <begin position="5564"/>
        <end position="5623"/>
    </location>
</feature>
<keyword evidence="9 16" id="KW-0175">Coiled coil</keyword>
<dbReference type="Ensembl" id="ENSTMTT00000026670.1">
    <property type="protein sequence ID" value="ENSTMTP00000025746.1"/>
    <property type="gene ID" value="ENSTMTG00000015845.1"/>
</dbReference>
<dbReference type="Proteomes" id="UP000472274">
    <property type="component" value="Unplaced"/>
</dbReference>
<evidence type="ECO:0000256" key="7">
    <source>
        <dbReference type="ARBA" id="ARBA00022737"/>
    </source>
</evidence>
<dbReference type="Gene3D" id="1.10.418.10">
    <property type="entry name" value="Calponin-like domain"/>
    <property type="match status" value="1"/>
</dbReference>
<dbReference type="PANTHER" id="PTHR14514:SF4">
    <property type="entry name" value="NESPRIN-2"/>
    <property type="match status" value="1"/>
</dbReference>
<dbReference type="CDD" id="cd00176">
    <property type="entry name" value="SPEC"/>
    <property type="match status" value="5"/>
</dbReference>
<keyword evidence="6 15" id="KW-0812">Transmembrane</keyword>
<evidence type="ECO:0000256" key="12">
    <source>
        <dbReference type="ARBA" id="ARBA00023203"/>
    </source>
</evidence>
<dbReference type="InterPro" id="IPR057057">
    <property type="entry name" value="Spectrin_SYNE1"/>
</dbReference>
<keyword evidence="21" id="KW-1185">Reference proteome</keyword>
<dbReference type="FunFam" id="1.20.58.60:FF:000173">
    <property type="entry name" value="Spectrin repeat containing nuclear envelope protein 2"/>
    <property type="match status" value="1"/>
</dbReference>
<feature type="compositionally biased region" description="Polar residues" evidence="17">
    <location>
        <begin position="3190"/>
        <end position="3201"/>
    </location>
</feature>
<dbReference type="Pfam" id="PF00307">
    <property type="entry name" value="CH"/>
    <property type="match status" value="1"/>
</dbReference>
<feature type="coiled-coil region" evidence="16">
    <location>
        <begin position="1728"/>
        <end position="1755"/>
    </location>
</feature>
<dbReference type="FunFam" id="1.20.58.60:FF:000115">
    <property type="entry name" value="nesprin-2 isoform X2"/>
    <property type="match status" value="1"/>
</dbReference>
<feature type="coiled-coil region" evidence="16">
    <location>
        <begin position="1403"/>
        <end position="1437"/>
    </location>
</feature>
<feature type="topological domain" description="Perinuclear space" evidence="15">
    <location>
        <begin position="5594"/>
        <end position="5623"/>
    </location>
</feature>
<keyword evidence="13" id="KW-0206">Cytoskeleton</keyword>
<feature type="coiled-coil region" evidence="16">
    <location>
        <begin position="3971"/>
        <end position="4012"/>
    </location>
</feature>
<keyword evidence="14" id="KW-0539">Nucleus</keyword>
<feature type="coiled-coil region" evidence="16">
    <location>
        <begin position="5313"/>
        <end position="5340"/>
    </location>
</feature>
<evidence type="ECO:0000256" key="8">
    <source>
        <dbReference type="ARBA" id="ARBA00022989"/>
    </source>
</evidence>
<protein>
    <submittedName>
        <fullName evidence="20">Spectrin repeat containing nuclear envelope protein 2</fullName>
    </submittedName>
</protein>
<keyword evidence="10 15" id="KW-0472">Membrane</keyword>
<keyword evidence="11" id="KW-1015">Disulfide bond</keyword>
<gene>
    <name evidence="20" type="primary">SYNE2</name>
</gene>
<dbReference type="FunFam" id="1.20.58.60:FF:000073">
    <property type="entry name" value="Nesprin-1 isoform 1"/>
    <property type="match status" value="1"/>
</dbReference>
<dbReference type="InterPro" id="IPR001715">
    <property type="entry name" value="CH_dom"/>
</dbReference>
<dbReference type="PROSITE" id="PS51049">
    <property type="entry name" value="KASH"/>
    <property type="match status" value="1"/>
</dbReference>
<dbReference type="PROSITE" id="PS00020">
    <property type="entry name" value="ACTININ_2"/>
    <property type="match status" value="1"/>
</dbReference>
<name>A0A674JV93_9SAUR</name>
<dbReference type="InterPro" id="IPR036872">
    <property type="entry name" value="CH_dom_sf"/>
</dbReference>
<feature type="region of interest" description="Disordered" evidence="17">
    <location>
        <begin position="3190"/>
        <end position="3216"/>
    </location>
</feature>
<dbReference type="Pfam" id="PF00435">
    <property type="entry name" value="Spectrin"/>
    <property type="match status" value="4"/>
</dbReference>
<evidence type="ECO:0000256" key="9">
    <source>
        <dbReference type="ARBA" id="ARBA00023054"/>
    </source>
</evidence>
<feature type="coiled-coil region" evidence="16">
    <location>
        <begin position="758"/>
        <end position="785"/>
    </location>
</feature>
<evidence type="ECO:0000256" key="16">
    <source>
        <dbReference type="SAM" id="Coils"/>
    </source>
</evidence>
<feature type="compositionally biased region" description="Basic and acidic residues" evidence="17">
    <location>
        <begin position="5135"/>
        <end position="5144"/>
    </location>
</feature>
<feature type="domain" description="Calponin-homology (CH)" evidence="18">
    <location>
        <begin position="1"/>
        <end position="88"/>
    </location>
</feature>
<evidence type="ECO:0000256" key="6">
    <source>
        <dbReference type="ARBA" id="ARBA00022692"/>
    </source>
</evidence>
<reference evidence="20" key="1">
    <citation type="submission" date="2025-08" db="UniProtKB">
        <authorList>
            <consortium name="Ensembl"/>
        </authorList>
    </citation>
    <scope>IDENTIFICATION</scope>
</reference>
<dbReference type="FunFam" id="1.20.58.60:FF:000112">
    <property type="entry name" value="nesprin-1 isoform X4"/>
    <property type="match status" value="1"/>
</dbReference>
<dbReference type="PROSITE" id="PS50021">
    <property type="entry name" value="CH"/>
    <property type="match status" value="1"/>
</dbReference>
<feature type="coiled-coil region" evidence="16">
    <location>
        <begin position="5450"/>
        <end position="5479"/>
    </location>
</feature>
<dbReference type="InterPro" id="IPR018159">
    <property type="entry name" value="Spectrin/alpha-actinin"/>
</dbReference>
<dbReference type="Gene3D" id="1.20.58.60">
    <property type="match status" value="11"/>
</dbReference>
<feature type="region of interest" description="Disordered" evidence="17">
    <location>
        <begin position="5169"/>
        <end position="5206"/>
    </location>
</feature>
<dbReference type="InterPro" id="IPR002017">
    <property type="entry name" value="Spectrin_repeat"/>
</dbReference>
<dbReference type="GO" id="GO:0003779">
    <property type="term" value="F:actin binding"/>
    <property type="evidence" value="ECO:0007669"/>
    <property type="project" value="UniProtKB-KW"/>
</dbReference>
<dbReference type="PANTHER" id="PTHR14514">
    <property type="entry name" value="PKA ANCHORING PROTEIN"/>
    <property type="match status" value="1"/>
</dbReference>
<dbReference type="Pfam" id="PF10541">
    <property type="entry name" value="KASH"/>
    <property type="match status" value="1"/>
</dbReference>
<dbReference type="SMART" id="SM01249">
    <property type="entry name" value="KASH"/>
    <property type="match status" value="1"/>
</dbReference>
<feature type="region of interest" description="Disordered" evidence="17">
    <location>
        <begin position="5244"/>
        <end position="5275"/>
    </location>
</feature>
<evidence type="ECO:0000256" key="2">
    <source>
        <dbReference type="ARBA" id="ARBA00004605"/>
    </source>
</evidence>
<dbReference type="GO" id="GO:0005640">
    <property type="term" value="C:nuclear outer membrane"/>
    <property type="evidence" value="ECO:0007669"/>
    <property type="project" value="UniProtKB-SubCell"/>
</dbReference>
<comment type="subcellular location">
    <subcellularLocation>
        <location evidence="1">Cytoplasm</location>
        <location evidence="1">Cytoskeleton</location>
    </subcellularLocation>
    <subcellularLocation>
        <location evidence="2">Nucleus outer membrane</location>
        <topology evidence="2">Single-pass type IV membrane protein</topology>
        <orientation evidence="2">Cytoplasmic side</orientation>
    </subcellularLocation>
</comment>
<evidence type="ECO:0000256" key="3">
    <source>
        <dbReference type="ARBA" id="ARBA00008619"/>
    </source>
</evidence>
<comment type="similarity">
    <text evidence="3">Belongs to the nesprin family.</text>
</comment>
<evidence type="ECO:0000256" key="10">
    <source>
        <dbReference type="ARBA" id="ARBA00023136"/>
    </source>
</evidence>
<keyword evidence="5" id="KW-0597">Phosphoprotein</keyword>
<keyword evidence="4" id="KW-0963">Cytoplasm</keyword>
<feature type="region of interest" description="Disordered" evidence="17">
    <location>
        <begin position="5115"/>
        <end position="5144"/>
    </location>
</feature>
<evidence type="ECO:0000256" key="5">
    <source>
        <dbReference type="ARBA" id="ARBA00022553"/>
    </source>
</evidence>
<evidence type="ECO:0000256" key="15">
    <source>
        <dbReference type="PROSITE-ProRule" id="PRU00385"/>
    </source>
</evidence>
<evidence type="ECO:0000256" key="14">
    <source>
        <dbReference type="ARBA" id="ARBA00023242"/>
    </source>
</evidence>
<dbReference type="SMART" id="SM00150">
    <property type="entry name" value="SPEC"/>
    <property type="match status" value="15"/>
</dbReference>
<dbReference type="InterPro" id="IPR012315">
    <property type="entry name" value="KASH"/>
</dbReference>
<evidence type="ECO:0000313" key="21">
    <source>
        <dbReference type="Proteomes" id="UP000472274"/>
    </source>
</evidence>
<evidence type="ECO:0000256" key="1">
    <source>
        <dbReference type="ARBA" id="ARBA00004245"/>
    </source>
</evidence>
<keyword evidence="8" id="KW-1133">Transmembrane helix</keyword>
<feature type="compositionally biased region" description="Acidic residues" evidence="17">
    <location>
        <begin position="5123"/>
        <end position="5134"/>
    </location>
</feature>
<feature type="compositionally biased region" description="Basic and acidic residues" evidence="17">
    <location>
        <begin position="3205"/>
        <end position="3216"/>
    </location>
</feature>
<dbReference type="SUPFAM" id="SSF47576">
    <property type="entry name" value="Calponin-homology domain, CH-domain"/>
    <property type="match status" value="1"/>
</dbReference>
<dbReference type="GO" id="GO:0005856">
    <property type="term" value="C:cytoskeleton"/>
    <property type="evidence" value="ECO:0007669"/>
    <property type="project" value="UniProtKB-SubCell"/>
</dbReference>
<dbReference type="FunFam" id="1.20.58.60:FF:000180">
    <property type="entry name" value="Spectrin repeat containing nuclear envelope protein 2"/>
    <property type="match status" value="1"/>
</dbReference>
<evidence type="ECO:0000256" key="17">
    <source>
        <dbReference type="SAM" id="MobiDB-lite"/>
    </source>
</evidence>
<evidence type="ECO:0000259" key="18">
    <source>
        <dbReference type="PROSITE" id="PS50021"/>
    </source>
</evidence>
<feature type="topological domain" description="Cytoplasmic" evidence="15">
    <location>
        <begin position="1"/>
        <end position="5572"/>
    </location>
</feature>
<dbReference type="Pfam" id="PF25034">
    <property type="entry name" value="Spectrin_SYNE1"/>
    <property type="match status" value="2"/>
</dbReference>
<reference evidence="20" key="2">
    <citation type="submission" date="2025-09" db="UniProtKB">
        <authorList>
            <consortium name="Ensembl"/>
        </authorList>
    </citation>
    <scope>IDENTIFICATION</scope>
</reference>
<keyword evidence="7" id="KW-0677">Repeat</keyword>
<dbReference type="SMART" id="SM00033">
    <property type="entry name" value="CH"/>
    <property type="match status" value="1"/>
</dbReference>
<dbReference type="GeneTree" id="ENSGT00940000154656"/>
<feature type="coiled-coil region" evidence="16">
    <location>
        <begin position="996"/>
        <end position="1030"/>
    </location>
</feature>